<dbReference type="PANTHER" id="PTHR48111">
    <property type="entry name" value="REGULATOR OF RPOS"/>
    <property type="match status" value="1"/>
</dbReference>
<dbReference type="InterPro" id="IPR016032">
    <property type="entry name" value="Sig_transdc_resp-reg_C-effctor"/>
</dbReference>
<dbReference type="PROSITE" id="PS50110">
    <property type="entry name" value="RESPONSE_REGULATORY"/>
    <property type="match status" value="1"/>
</dbReference>
<evidence type="ECO:0000256" key="4">
    <source>
        <dbReference type="ARBA" id="ARBA00023015"/>
    </source>
</evidence>
<evidence type="ECO:0000256" key="8">
    <source>
        <dbReference type="PROSITE-ProRule" id="PRU01091"/>
    </source>
</evidence>
<dbReference type="InterPro" id="IPR001867">
    <property type="entry name" value="OmpR/PhoB-type_DNA-bd"/>
</dbReference>
<geneLocation type="plasmid" evidence="11 12">
    <name>pROB01</name>
</geneLocation>
<dbReference type="SMART" id="SM00862">
    <property type="entry name" value="Trans_reg_C"/>
    <property type="match status" value="1"/>
</dbReference>
<dbReference type="InterPro" id="IPR036388">
    <property type="entry name" value="WH-like_DNA-bd_sf"/>
</dbReference>
<protein>
    <submittedName>
        <fullName evidence="11">Uncharacterized protein</fullName>
    </submittedName>
</protein>
<keyword evidence="2 7" id="KW-0597">Phosphoprotein</keyword>
<gene>
    <name evidence="11" type="ordered locus">ROP_pROB01-04440</name>
</gene>
<keyword evidence="3" id="KW-0902">Two-component regulatory system</keyword>
<feature type="modified residue" description="4-aspartylphosphate" evidence="7">
    <location>
        <position position="43"/>
    </location>
</feature>
<dbReference type="PATRIC" id="fig|632772.20.peg.8196"/>
<dbReference type="Pfam" id="PF00486">
    <property type="entry name" value="Trans_reg_C"/>
    <property type="match status" value="1"/>
</dbReference>
<dbReference type="EMBL" id="AP011116">
    <property type="protein sequence ID" value="BAH55943.1"/>
    <property type="molecule type" value="Genomic_DNA"/>
</dbReference>
<dbReference type="InterPro" id="IPR001789">
    <property type="entry name" value="Sig_transdc_resp-reg_receiver"/>
</dbReference>
<comment type="subcellular location">
    <subcellularLocation>
        <location evidence="1">Cytoplasm</location>
    </subcellularLocation>
</comment>
<name>C1BC88_RHOOB</name>
<feature type="domain" description="OmpR/PhoB-type" evidence="10">
    <location>
        <begin position="116"/>
        <end position="215"/>
    </location>
</feature>
<evidence type="ECO:0000256" key="5">
    <source>
        <dbReference type="ARBA" id="ARBA00023125"/>
    </source>
</evidence>
<evidence type="ECO:0000256" key="7">
    <source>
        <dbReference type="PROSITE-ProRule" id="PRU00169"/>
    </source>
</evidence>
<organism evidence="11 12">
    <name type="scientific">Rhodococcus opacus (strain B4)</name>
    <dbReference type="NCBI Taxonomy" id="632772"/>
    <lineage>
        <taxon>Bacteria</taxon>
        <taxon>Bacillati</taxon>
        <taxon>Actinomycetota</taxon>
        <taxon>Actinomycetes</taxon>
        <taxon>Mycobacteriales</taxon>
        <taxon>Nocardiaceae</taxon>
        <taxon>Rhodococcus</taxon>
    </lineage>
</organism>
<dbReference type="GO" id="GO:0000976">
    <property type="term" value="F:transcription cis-regulatory region binding"/>
    <property type="evidence" value="ECO:0007669"/>
    <property type="project" value="TreeGrafter"/>
</dbReference>
<dbReference type="AlphaFoldDB" id="C1BC88"/>
<dbReference type="Gene3D" id="6.10.250.690">
    <property type="match status" value="1"/>
</dbReference>
<evidence type="ECO:0000313" key="11">
    <source>
        <dbReference type="EMBL" id="BAH55943.1"/>
    </source>
</evidence>
<keyword evidence="6" id="KW-0804">Transcription</keyword>
<dbReference type="SUPFAM" id="SSF46894">
    <property type="entry name" value="C-terminal effector domain of the bipartite response regulators"/>
    <property type="match status" value="1"/>
</dbReference>
<feature type="DNA-binding region" description="OmpR/PhoB-type" evidence="8">
    <location>
        <begin position="116"/>
        <end position="215"/>
    </location>
</feature>
<dbReference type="RefSeq" id="WP_007297980.1">
    <property type="nucleotide sequence ID" value="NC_012520.1"/>
</dbReference>
<evidence type="ECO:0000256" key="3">
    <source>
        <dbReference type="ARBA" id="ARBA00023012"/>
    </source>
</evidence>
<dbReference type="Proteomes" id="UP000002212">
    <property type="component" value="Plasmid pROB01"/>
</dbReference>
<evidence type="ECO:0000256" key="2">
    <source>
        <dbReference type="ARBA" id="ARBA00022553"/>
    </source>
</evidence>
<dbReference type="KEGG" id="rop:ROP_pROB01-04440"/>
<sequence>MNPFSIPAAAPACVVLVHADVKQRLVDRIRTAGVRALDVAVLDLRPQRRQAPDAVRTLRATRFEGAVVVIDQRRSSQERIAALEAGADDVLDVQMGEEELVARIRAVLRRAQSRPQPTPNAQVLSLNWGCKTVEHHGLRRTLTQTEFNLMVVLTINAGRIVLRRHLLLIVWGVASDSRAKKVLNTYIFSLRRKLASIGAPHAVQTIRGVGFSLHGAASTTERSPAETPSSS</sequence>
<dbReference type="Gene3D" id="1.10.10.10">
    <property type="entry name" value="Winged helix-like DNA-binding domain superfamily/Winged helix DNA-binding domain"/>
    <property type="match status" value="1"/>
</dbReference>
<reference evidence="11 12" key="1">
    <citation type="submission" date="2009-03" db="EMBL/GenBank/DDBJ databases">
        <title>Comparison of the complete genome sequences of Rhodococcus erythropolis PR4 and Rhodococcus opacus B4.</title>
        <authorList>
            <person name="Takarada H."/>
            <person name="Sekine M."/>
            <person name="Hosoyama A."/>
            <person name="Yamada R."/>
            <person name="Fujisawa T."/>
            <person name="Omata S."/>
            <person name="Shimizu A."/>
            <person name="Tsukatani N."/>
            <person name="Tanikawa S."/>
            <person name="Fujita N."/>
            <person name="Harayama S."/>
        </authorList>
    </citation>
    <scope>NUCLEOTIDE SEQUENCE [LARGE SCALE GENOMIC DNA]</scope>
    <source>
        <strain evidence="11 12">B4</strain>
        <plasmid evidence="11 12">pROB01</plasmid>
    </source>
</reference>
<dbReference type="SUPFAM" id="SSF52172">
    <property type="entry name" value="CheY-like"/>
    <property type="match status" value="1"/>
</dbReference>
<evidence type="ECO:0000256" key="6">
    <source>
        <dbReference type="ARBA" id="ARBA00023163"/>
    </source>
</evidence>
<dbReference type="InterPro" id="IPR039420">
    <property type="entry name" value="WalR-like"/>
</dbReference>
<dbReference type="GO" id="GO:0032993">
    <property type="term" value="C:protein-DNA complex"/>
    <property type="evidence" value="ECO:0007669"/>
    <property type="project" value="TreeGrafter"/>
</dbReference>
<proteinExistence type="predicted"/>
<dbReference type="GO" id="GO:0006355">
    <property type="term" value="P:regulation of DNA-templated transcription"/>
    <property type="evidence" value="ECO:0007669"/>
    <property type="project" value="InterPro"/>
</dbReference>
<dbReference type="GO" id="GO:0005829">
    <property type="term" value="C:cytosol"/>
    <property type="evidence" value="ECO:0007669"/>
    <property type="project" value="TreeGrafter"/>
</dbReference>
<dbReference type="PROSITE" id="PS51755">
    <property type="entry name" value="OMPR_PHOB"/>
    <property type="match status" value="1"/>
</dbReference>
<keyword evidence="11" id="KW-0614">Plasmid</keyword>
<dbReference type="CDD" id="cd00383">
    <property type="entry name" value="trans_reg_C"/>
    <property type="match status" value="1"/>
</dbReference>
<dbReference type="GO" id="GO:0000156">
    <property type="term" value="F:phosphorelay response regulator activity"/>
    <property type="evidence" value="ECO:0007669"/>
    <property type="project" value="TreeGrafter"/>
</dbReference>
<evidence type="ECO:0000313" key="12">
    <source>
        <dbReference type="Proteomes" id="UP000002212"/>
    </source>
</evidence>
<dbReference type="PANTHER" id="PTHR48111:SF22">
    <property type="entry name" value="REGULATOR OF RPOS"/>
    <property type="match status" value="1"/>
</dbReference>
<feature type="domain" description="Response regulatory" evidence="9">
    <location>
        <begin position="1"/>
        <end position="108"/>
    </location>
</feature>
<dbReference type="InterPro" id="IPR011006">
    <property type="entry name" value="CheY-like_superfamily"/>
</dbReference>
<dbReference type="OrthoDB" id="4462913at2"/>
<evidence type="ECO:0000256" key="1">
    <source>
        <dbReference type="ARBA" id="ARBA00004496"/>
    </source>
</evidence>
<dbReference type="HOGENOM" id="CLU_000445_30_1_11"/>
<evidence type="ECO:0000259" key="9">
    <source>
        <dbReference type="PROSITE" id="PS50110"/>
    </source>
</evidence>
<evidence type="ECO:0000259" key="10">
    <source>
        <dbReference type="PROSITE" id="PS51755"/>
    </source>
</evidence>
<keyword evidence="5 8" id="KW-0238">DNA-binding</keyword>
<keyword evidence="4" id="KW-0805">Transcription regulation</keyword>
<accession>C1BC88</accession>